<evidence type="ECO:0000256" key="9">
    <source>
        <dbReference type="PROSITE-ProRule" id="PRU00276"/>
    </source>
</evidence>
<dbReference type="Pfam" id="PF01562">
    <property type="entry name" value="Pep_M12B_propep"/>
    <property type="match status" value="1"/>
</dbReference>
<feature type="compositionally biased region" description="Polar residues" evidence="10">
    <location>
        <begin position="1399"/>
        <end position="1415"/>
    </location>
</feature>
<feature type="compositionally biased region" description="Pro residues" evidence="10">
    <location>
        <begin position="1099"/>
        <end position="1108"/>
    </location>
</feature>
<dbReference type="SUPFAM" id="SSF55486">
    <property type="entry name" value="Metalloproteases ('zincins'), catalytic domain"/>
    <property type="match status" value="1"/>
</dbReference>
<feature type="compositionally biased region" description="Polar residues" evidence="10">
    <location>
        <begin position="1332"/>
        <end position="1355"/>
    </location>
</feature>
<feature type="compositionally biased region" description="Polar residues" evidence="10">
    <location>
        <begin position="1278"/>
        <end position="1291"/>
    </location>
</feature>
<dbReference type="RefSeq" id="XP_036675344.3">
    <property type="nucleotide sequence ID" value="XM_036819449.3"/>
</dbReference>
<feature type="compositionally biased region" description="Polar residues" evidence="10">
    <location>
        <begin position="1034"/>
        <end position="1043"/>
    </location>
</feature>
<dbReference type="Gene3D" id="4.10.70.10">
    <property type="entry name" value="Disintegrin domain"/>
    <property type="match status" value="1"/>
</dbReference>
<dbReference type="SUPFAM" id="SSF57552">
    <property type="entry name" value="Blood coagulation inhibitor (disintegrin)"/>
    <property type="match status" value="1"/>
</dbReference>
<dbReference type="Pfam" id="PF08516">
    <property type="entry name" value="ADAM_CR"/>
    <property type="match status" value="1"/>
</dbReference>
<keyword evidence="2 11" id="KW-0812">Transmembrane</keyword>
<evidence type="ECO:0000259" key="13">
    <source>
        <dbReference type="PROSITE" id="PS50026"/>
    </source>
</evidence>
<evidence type="ECO:0000259" key="14">
    <source>
        <dbReference type="PROSITE" id="PS50214"/>
    </source>
</evidence>
<dbReference type="Gene3D" id="3.40.390.10">
    <property type="entry name" value="Collagenase (Catalytic Domain)"/>
    <property type="match status" value="1"/>
</dbReference>
<keyword evidence="9" id="KW-0479">Metal-binding</keyword>
<reference evidence="17" key="1">
    <citation type="submission" date="2025-08" db="UniProtKB">
        <authorList>
            <consortium name="RefSeq"/>
        </authorList>
    </citation>
    <scope>IDENTIFICATION</scope>
</reference>
<evidence type="ECO:0000256" key="10">
    <source>
        <dbReference type="SAM" id="MobiDB-lite"/>
    </source>
</evidence>
<organism evidence="16 17">
    <name type="scientific">Drosophila suzukii</name>
    <name type="common">Spotted-wing drosophila fruit fly</name>
    <dbReference type="NCBI Taxonomy" id="28584"/>
    <lineage>
        <taxon>Eukaryota</taxon>
        <taxon>Metazoa</taxon>
        <taxon>Ecdysozoa</taxon>
        <taxon>Arthropoda</taxon>
        <taxon>Hexapoda</taxon>
        <taxon>Insecta</taxon>
        <taxon>Pterygota</taxon>
        <taxon>Neoptera</taxon>
        <taxon>Endopterygota</taxon>
        <taxon>Diptera</taxon>
        <taxon>Brachycera</taxon>
        <taxon>Muscomorpha</taxon>
        <taxon>Ephydroidea</taxon>
        <taxon>Drosophilidae</taxon>
        <taxon>Drosophila</taxon>
        <taxon>Sophophora</taxon>
    </lineage>
</organism>
<keyword evidence="9" id="KW-0862">Zinc</keyword>
<keyword evidence="8" id="KW-0245">EGF-like domain</keyword>
<evidence type="ECO:0000256" key="3">
    <source>
        <dbReference type="ARBA" id="ARBA00022989"/>
    </source>
</evidence>
<feature type="compositionally biased region" description="Basic and acidic residues" evidence="10">
    <location>
        <begin position="204"/>
        <end position="219"/>
    </location>
</feature>
<dbReference type="GO" id="GO:0006509">
    <property type="term" value="P:membrane protein ectodomain proteolysis"/>
    <property type="evidence" value="ECO:0007669"/>
    <property type="project" value="TreeGrafter"/>
</dbReference>
<evidence type="ECO:0000256" key="7">
    <source>
        <dbReference type="PROSITE-ProRule" id="PRU00068"/>
    </source>
</evidence>
<proteinExistence type="predicted"/>
<feature type="compositionally biased region" description="Polar residues" evidence="10">
    <location>
        <begin position="1060"/>
        <end position="1075"/>
    </location>
</feature>
<feature type="compositionally biased region" description="Pro residues" evidence="10">
    <location>
        <begin position="1215"/>
        <end position="1233"/>
    </location>
</feature>
<dbReference type="PROSITE" id="PS00022">
    <property type="entry name" value="EGF_1"/>
    <property type="match status" value="1"/>
</dbReference>
<feature type="signal peptide" evidence="12">
    <location>
        <begin position="1"/>
        <end position="19"/>
    </location>
</feature>
<dbReference type="CDD" id="cd04269">
    <property type="entry name" value="ZnMc_adamalysin_II_like"/>
    <property type="match status" value="1"/>
</dbReference>
<dbReference type="GO" id="GO:0046872">
    <property type="term" value="F:metal ion binding"/>
    <property type="evidence" value="ECO:0007669"/>
    <property type="project" value="UniProtKB-KW"/>
</dbReference>
<dbReference type="Gene3D" id="2.60.120.260">
    <property type="entry name" value="Galactose-binding domain-like"/>
    <property type="match status" value="1"/>
</dbReference>
<feature type="transmembrane region" description="Helical" evidence="11">
    <location>
        <begin position="301"/>
        <end position="321"/>
    </location>
</feature>
<keyword evidence="4 17" id="KW-0645">Protease</keyword>
<evidence type="ECO:0000256" key="11">
    <source>
        <dbReference type="SAM" id="Phobius"/>
    </source>
</evidence>
<dbReference type="PROSITE" id="PS01186">
    <property type="entry name" value="EGF_2"/>
    <property type="match status" value="1"/>
</dbReference>
<feature type="domain" description="Peptidase M12B" evidence="15">
    <location>
        <begin position="268"/>
        <end position="464"/>
    </location>
</feature>
<feature type="disulfide bond" evidence="9">
    <location>
        <begin position="379"/>
        <end position="459"/>
    </location>
</feature>
<feature type="disulfide bond" evidence="8">
    <location>
        <begin position="730"/>
        <end position="739"/>
    </location>
</feature>
<feature type="compositionally biased region" description="Low complexity" evidence="10">
    <location>
        <begin position="1243"/>
        <end position="1259"/>
    </location>
</feature>
<dbReference type="GeneID" id="108006766"/>
<feature type="disulfide bond" evidence="9">
    <location>
        <begin position="421"/>
        <end position="426"/>
    </location>
</feature>
<evidence type="ECO:0000256" key="2">
    <source>
        <dbReference type="ARBA" id="ARBA00022692"/>
    </source>
</evidence>
<dbReference type="InterPro" id="IPR036436">
    <property type="entry name" value="Disintegrin_dom_sf"/>
</dbReference>
<dbReference type="InterPro" id="IPR000742">
    <property type="entry name" value="EGF"/>
</dbReference>
<dbReference type="InterPro" id="IPR001590">
    <property type="entry name" value="Peptidase_M12B"/>
</dbReference>
<evidence type="ECO:0000256" key="6">
    <source>
        <dbReference type="ARBA" id="ARBA00023157"/>
    </source>
</evidence>
<feature type="chain" id="PRO_5046528703" evidence="12">
    <location>
        <begin position="20"/>
        <end position="1415"/>
    </location>
</feature>
<feature type="active site" evidence="9">
    <location>
        <position position="405"/>
    </location>
</feature>
<feature type="binding site" evidence="9">
    <location>
        <position position="408"/>
    </location>
    <ligand>
        <name>Zn(2+)</name>
        <dbReference type="ChEBI" id="CHEBI:29105"/>
        <note>catalytic</note>
    </ligand>
</feature>
<dbReference type="SMART" id="SM00608">
    <property type="entry name" value="ACR"/>
    <property type="match status" value="1"/>
</dbReference>
<dbReference type="InterPro" id="IPR006586">
    <property type="entry name" value="ADAM_Cys-rich"/>
</dbReference>
<feature type="disulfide bond" evidence="7">
    <location>
        <begin position="530"/>
        <end position="550"/>
    </location>
</feature>
<dbReference type="Proteomes" id="UP001652628">
    <property type="component" value="Chromosome 3"/>
</dbReference>
<dbReference type="PANTHER" id="PTHR11905:SF159">
    <property type="entry name" value="ADAM METALLOPROTEASE"/>
    <property type="match status" value="1"/>
</dbReference>
<feature type="disulfide bond" evidence="9">
    <location>
        <begin position="419"/>
        <end position="443"/>
    </location>
</feature>
<evidence type="ECO:0000256" key="1">
    <source>
        <dbReference type="ARBA" id="ARBA00004167"/>
    </source>
</evidence>
<dbReference type="InterPro" id="IPR034027">
    <property type="entry name" value="Reprolysin_adamalysin"/>
</dbReference>
<dbReference type="Pfam" id="PF00200">
    <property type="entry name" value="Disintegrin"/>
    <property type="match status" value="1"/>
</dbReference>
<dbReference type="SMART" id="SM00050">
    <property type="entry name" value="DISIN"/>
    <property type="match status" value="1"/>
</dbReference>
<feature type="compositionally biased region" description="Polar residues" evidence="10">
    <location>
        <begin position="805"/>
        <end position="815"/>
    </location>
</feature>
<feature type="domain" description="Disintegrin" evidence="14">
    <location>
        <begin position="470"/>
        <end position="558"/>
    </location>
</feature>
<protein>
    <submittedName>
        <fullName evidence="17">Disintegrin and metalloproteinase domain-containing protein 12</fullName>
    </submittedName>
</protein>
<evidence type="ECO:0000313" key="17">
    <source>
        <dbReference type="RefSeq" id="XP_036675344.3"/>
    </source>
</evidence>
<accession>A0AB40ABJ2</accession>
<feature type="compositionally biased region" description="Basic and acidic residues" evidence="10">
    <location>
        <begin position="980"/>
        <end position="992"/>
    </location>
</feature>
<comment type="caution">
    <text evidence="8">Lacks conserved residue(s) required for the propagation of feature annotation.</text>
</comment>
<evidence type="ECO:0000313" key="16">
    <source>
        <dbReference type="Proteomes" id="UP001652628"/>
    </source>
</evidence>
<dbReference type="InterPro" id="IPR002870">
    <property type="entry name" value="Peptidase_M12B_N"/>
</dbReference>
<dbReference type="PROSITE" id="PS50215">
    <property type="entry name" value="ADAM_MEPRO"/>
    <property type="match status" value="1"/>
</dbReference>
<dbReference type="InterPro" id="IPR024079">
    <property type="entry name" value="MetalloPept_cat_dom_sf"/>
</dbReference>
<dbReference type="InterPro" id="IPR001762">
    <property type="entry name" value="Disintegrin_dom"/>
</dbReference>
<keyword evidence="5 11" id="KW-0472">Membrane</keyword>
<feature type="binding site" evidence="9">
    <location>
        <position position="404"/>
    </location>
    <ligand>
        <name>Zn(2+)</name>
        <dbReference type="ChEBI" id="CHEBI:29105"/>
        <note>catalytic</note>
    </ligand>
</feature>
<comment type="subcellular location">
    <subcellularLocation>
        <location evidence="1">Membrane</location>
        <topology evidence="1">Single-pass membrane protein</topology>
    </subcellularLocation>
</comment>
<feature type="domain" description="EGF-like" evidence="13">
    <location>
        <begin position="708"/>
        <end position="740"/>
    </location>
</feature>
<dbReference type="PROSITE" id="PS50026">
    <property type="entry name" value="EGF_3"/>
    <property type="match status" value="1"/>
</dbReference>
<evidence type="ECO:0000256" key="8">
    <source>
        <dbReference type="PROSITE-ProRule" id="PRU00076"/>
    </source>
</evidence>
<feature type="compositionally biased region" description="Low complexity" evidence="10">
    <location>
        <begin position="1377"/>
        <end position="1398"/>
    </location>
</feature>
<evidence type="ECO:0000256" key="12">
    <source>
        <dbReference type="SAM" id="SignalP"/>
    </source>
</evidence>
<dbReference type="Pfam" id="PF01421">
    <property type="entry name" value="Reprolysin"/>
    <property type="match status" value="1"/>
</dbReference>
<dbReference type="GO" id="GO:0016020">
    <property type="term" value="C:membrane"/>
    <property type="evidence" value="ECO:0007669"/>
    <property type="project" value="UniProtKB-SubCell"/>
</dbReference>
<keyword evidence="12" id="KW-0732">Signal</keyword>
<keyword evidence="3 11" id="KW-1133">Transmembrane helix</keyword>
<keyword evidence="6 8" id="KW-1015">Disulfide bond</keyword>
<keyword evidence="16" id="KW-1185">Reference proteome</keyword>
<feature type="disulfide bond" evidence="8">
    <location>
        <begin position="712"/>
        <end position="722"/>
    </location>
</feature>
<sequence length="1415" mass="152298">MLHLHLVLLPLLLLNTCLQRHIFQPAEATAFQKPKAHTADYATVLDEFSTHSVIRPQVEHGRTKRSLLTTLDATDGLHTPHISLSYTHEGKRVTIDLQRNDRLLPDSHFLRYQNASGGASPGHVVRNFTKTEVDLCHYQGHIRGQPDSVVALSTCDGALDGIVFDGSQTYFIHPHVDAKGRLQDDHYLLRQADMHPTNATCGYESHRDDHSHDHEKAEEDNGLGGGIPSLPLRLDGGEFQRTLLRKRRQTDDNSQLIRGPYNANKYSSYVELVIVVDNKVYKAYQESAKKVHQHCKNLANIINALYVPLNIYVALVGVVIWNEANEIEFSKDGDVTLRNFLNYRKNKLVLEHPNDNAQLLTKEVFDGGVVGKALKGPICTYEYSGGVSMQHSPNTAVVATTMAHEMGHNFGMEHDTPECHCKDEKCVMAASSTSFIPVNWSSCSIDQLTIAFSRGMNYCLRNKPEKLFESPTCGNGFLEPGEQCDCGLPEHCENACCNAQTCMLHANASCATGECCDLTTCRPKMAGSACREAENECDLPEYCTGESEYCPADVFRRDTEPCDGGQAYCFHGTCRSHSKQCRILWGPTGDNSEHCYSKNMEGTRYGNCGYNRLNSTFLRCEEQHVKCGMLYCIHLNERLEFGMESAAVLSHSYISHERKIVACRTALVDLGLQTTDPGLTPNGAKCGEDKMCVDQRCLPVSAVRQKGMGTPCPEDCSGNGICNSRGHCHCDVGFGGESCSRDGSGGSPDSGPATDPNGSLGLKKFLFVLFFFVFPMVATFYAIYYCHKNGLFARGKLADHILKSSGGSKPITTRTNQNGSGPPPGNGLLKSTPSSTDDMDSALLKSPSDSTPTTGLFGKFDGFTLRPLNDASSPASNYSGPNVAFVQPTVQQDGPQRIAPPPPVVKSETSPVHPSSPKPEATFVRPAPALPPPNPGSTARPIISPPKLDSSTLTMVPLKGSTEDLSPTRSAPAPPVPLHSDPKLNIKRDGTIRRFASFLKKEEKPPLKEKTYIDRERLRTLEISAPMPVPAAPQTESSNSDSETTPREEETQNLVKRAQSMRSPTKKTPLQSFGSMRSPPGLPRPKSGQVNSSGSSRPKSPPPRPPPVVVKKTNSIGSSGYQRPVATAQRSVENTYDDCEYVENEVRASNDDIYSVIDEIPPAAQTLKRSDLVANRASNGSDMGLLNEIVNELEKINGDSIYSGKPVAGAAVAAAPPPADPPKSPQRPAPPKPASSVLEEKAANASASANATPSASASTYHRPPSVNAPVARVKPTVSDKSQPQLQPSMSSFKPPAGTGGQSQPAPVVQLAKRSSSGSFSGGANSIRPKSFMKSTTKALPNGTAGSAVTAPSATIQKPKPLSAKPSFSGGGAGGVLGKRANGGAAPTPPTVKAAAPSTGPKSNIASLTQRFEQSK</sequence>
<feature type="region of interest" description="Disordered" evidence="10">
    <location>
        <begin position="203"/>
        <end position="232"/>
    </location>
</feature>
<dbReference type="PANTHER" id="PTHR11905">
    <property type="entry name" value="ADAM A DISINTEGRIN AND METALLOPROTEASE DOMAIN"/>
    <property type="match status" value="1"/>
</dbReference>
<feature type="compositionally biased region" description="Basic and acidic residues" evidence="10">
    <location>
        <begin position="999"/>
        <end position="1020"/>
    </location>
</feature>
<feature type="region of interest" description="Disordered" evidence="10">
    <location>
        <begin position="892"/>
        <end position="1136"/>
    </location>
</feature>
<feature type="region of interest" description="Disordered" evidence="10">
    <location>
        <begin position="805"/>
        <end position="855"/>
    </location>
</feature>
<dbReference type="PROSITE" id="PS50214">
    <property type="entry name" value="DISINTEGRIN_2"/>
    <property type="match status" value="1"/>
</dbReference>
<name>A0AB40ABJ2_DROSZ</name>
<evidence type="ECO:0000256" key="5">
    <source>
        <dbReference type="ARBA" id="ARBA00023136"/>
    </source>
</evidence>
<feature type="transmembrane region" description="Helical" evidence="11">
    <location>
        <begin position="765"/>
        <end position="784"/>
    </location>
</feature>
<feature type="region of interest" description="Disordered" evidence="10">
    <location>
        <begin position="1209"/>
        <end position="1415"/>
    </location>
</feature>
<gene>
    <name evidence="17" type="primary">Meltrin</name>
</gene>
<keyword evidence="4 17" id="KW-0378">Hydrolase</keyword>
<feature type="binding site" evidence="9">
    <location>
        <position position="414"/>
    </location>
    <ligand>
        <name>Zn(2+)</name>
        <dbReference type="ChEBI" id="CHEBI:29105"/>
        <note>catalytic</note>
    </ligand>
</feature>
<keyword evidence="4 17" id="KW-0482">Metalloprotease</keyword>
<dbReference type="GO" id="GO:0004222">
    <property type="term" value="F:metalloendopeptidase activity"/>
    <property type="evidence" value="ECO:0007669"/>
    <property type="project" value="InterPro"/>
</dbReference>
<evidence type="ECO:0000259" key="15">
    <source>
        <dbReference type="PROSITE" id="PS50215"/>
    </source>
</evidence>
<evidence type="ECO:0000256" key="4">
    <source>
        <dbReference type="ARBA" id="ARBA00023049"/>
    </source>
</evidence>